<organism evidence="1 2">
    <name type="scientific">Sporosarcina globispora</name>
    <name type="common">Bacillus globisporus</name>
    <dbReference type="NCBI Taxonomy" id="1459"/>
    <lineage>
        <taxon>Bacteria</taxon>
        <taxon>Bacillati</taxon>
        <taxon>Bacillota</taxon>
        <taxon>Bacilli</taxon>
        <taxon>Bacillales</taxon>
        <taxon>Caryophanaceae</taxon>
        <taxon>Sporosarcina</taxon>
    </lineage>
</organism>
<protein>
    <submittedName>
        <fullName evidence="1">Uncharacterized protein</fullName>
    </submittedName>
</protein>
<dbReference type="EMBL" id="LGUF01000007">
    <property type="protein sequence ID" value="KON87345.1"/>
    <property type="molecule type" value="Genomic_DNA"/>
</dbReference>
<reference evidence="2" key="1">
    <citation type="submission" date="2015-07" db="EMBL/GenBank/DDBJ databases">
        <title>Fjat-10036 dsm4.</title>
        <authorList>
            <person name="Liu B."/>
            <person name="Wang J."/>
            <person name="Zhu Y."/>
            <person name="Liu G."/>
            <person name="Chen Q."/>
            <person name="Chen Z."/>
            <person name="Lan J."/>
            <person name="Che J."/>
            <person name="Ge C."/>
            <person name="Shi H."/>
            <person name="Pan Z."/>
            <person name="Liu X."/>
        </authorList>
    </citation>
    <scope>NUCLEOTIDE SEQUENCE [LARGE SCALE GENOMIC DNA]</scope>
    <source>
        <strain evidence="2">DSM 4</strain>
    </source>
</reference>
<dbReference type="STRING" id="1459.AF332_11250"/>
<dbReference type="PATRIC" id="fig|1459.3.peg.2405"/>
<evidence type="ECO:0000313" key="1">
    <source>
        <dbReference type="EMBL" id="KON87345.1"/>
    </source>
</evidence>
<dbReference type="Proteomes" id="UP000037109">
    <property type="component" value="Unassembled WGS sequence"/>
</dbReference>
<keyword evidence="2" id="KW-1185">Reference proteome</keyword>
<accession>A0A0M0GBQ3</accession>
<sequence>MTTYDQIWQTFLNNCKVSDIDLPNTPEKIYEQIRNATMHFNNRLRKKIMCDDITETVSEELSEDSLLILAHYIRLLFLVNQKTYFESLWQPFSSDVGLRNFGTQLRSLETSVKEQERTIDTLIMYTEEDFL</sequence>
<proteinExistence type="predicted"/>
<dbReference type="OrthoDB" id="2893605at2"/>
<dbReference type="AlphaFoldDB" id="A0A0M0GBQ3"/>
<name>A0A0M0GBQ3_SPOGL</name>
<gene>
    <name evidence="1" type="ORF">AF332_11250</name>
</gene>
<comment type="caution">
    <text evidence="1">The sequence shown here is derived from an EMBL/GenBank/DDBJ whole genome shotgun (WGS) entry which is preliminary data.</text>
</comment>
<dbReference type="RefSeq" id="WP_053434689.1">
    <property type="nucleotide sequence ID" value="NZ_LGUF01000007.1"/>
</dbReference>
<evidence type="ECO:0000313" key="2">
    <source>
        <dbReference type="Proteomes" id="UP000037109"/>
    </source>
</evidence>